<dbReference type="KEGG" id="aaeo:BJI67_02920"/>
<keyword evidence="2" id="KW-1185">Reference proteome</keyword>
<evidence type="ECO:0000313" key="2">
    <source>
        <dbReference type="Proteomes" id="UP000095342"/>
    </source>
</evidence>
<gene>
    <name evidence="1" type="ORF">BJI67_02920</name>
</gene>
<dbReference type="EMBL" id="CP017448">
    <property type="protein sequence ID" value="AOV16157.1"/>
    <property type="molecule type" value="Genomic_DNA"/>
</dbReference>
<name>A0A1D8K5B7_9GAMM</name>
<dbReference type="Pfam" id="PF11906">
    <property type="entry name" value="DUF3426"/>
    <property type="match status" value="1"/>
</dbReference>
<proteinExistence type="predicted"/>
<evidence type="ECO:0008006" key="3">
    <source>
        <dbReference type="Google" id="ProtNLM"/>
    </source>
</evidence>
<dbReference type="InterPro" id="IPR021834">
    <property type="entry name" value="DUF3426"/>
</dbReference>
<accession>A0A1D8K5B7</accession>
<dbReference type="AlphaFoldDB" id="A0A1D8K5B7"/>
<organism evidence="1 2">
    <name type="scientific">Acidihalobacter aeolianus</name>
    <dbReference type="NCBI Taxonomy" id="2792603"/>
    <lineage>
        <taxon>Bacteria</taxon>
        <taxon>Pseudomonadati</taxon>
        <taxon>Pseudomonadota</taxon>
        <taxon>Gammaproteobacteria</taxon>
        <taxon>Chromatiales</taxon>
        <taxon>Ectothiorhodospiraceae</taxon>
        <taxon>Acidihalobacter</taxon>
    </lineage>
</organism>
<protein>
    <recommendedName>
        <fullName evidence="3">DUF3426 domain-containing protein</fullName>
    </recommendedName>
</protein>
<dbReference type="Proteomes" id="UP000095342">
    <property type="component" value="Chromosome"/>
</dbReference>
<evidence type="ECO:0000313" key="1">
    <source>
        <dbReference type="EMBL" id="AOV16157.1"/>
    </source>
</evidence>
<reference evidence="1 2" key="1">
    <citation type="submission" date="2016-09" db="EMBL/GenBank/DDBJ databases">
        <title>Acidihalobacter prosperus V6 (DSM14174).</title>
        <authorList>
            <person name="Khaleque H.N."/>
            <person name="Ramsay J.P."/>
            <person name="Murphy R.J.T."/>
            <person name="Kaksonen A.H."/>
            <person name="Boxall N.J."/>
            <person name="Watkin E.L.J."/>
        </authorList>
    </citation>
    <scope>NUCLEOTIDE SEQUENCE [LARGE SCALE GENOMIC DNA]</scope>
    <source>
        <strain evidence="1 2">V6</strain>
    </source>
</reference>
<sequence length="151" mass="16763">MWSLGILALLALLAGQYVLSIRGQLAQTPAVRPWLQQLCRIRGCTLPPLRALNRIELLSRNVFTHPNIPHALMLTATIDNTAPFPQPYPLLEISFSNLQGKLVAIGRFKPAQYLPSNINPALPMPPNTPIEISVSFRDPGPQAISYEFSFH</sequence>